<evidence type="ECO:0000259" key="2">
    <source>
        <dbReference type="Pfam" id="PF01764"/>
    </source>
</evidence>
<dbReference type="InterPro" id="IPR051218">
    <property type="entry name" value="Sec_MonoDiacylglyc_Lipase"/>
</dbReference>
<sequence>MSGKYFEYPELLSPPVKRAAYSDRTSWLMAKMSKLAYLPFEKDDTELKSALTEAGFLLVRAFNQDGTQAFLAKRDPDKMAVLSFRGTQTEGLTFETFFDVFTDLYAAMRVDQNNIKTHKGFLSAFKKIQVDVTQQLQSLTDYGLYVTGHSLGGALALIATSEINSDNLAACYTFGSPKVGNEEFDDKIKASIYRVINSFDVVPFLPFTPIMLPLFWLIKKKVKNNKVKILAENFSEYQHHGDMRFLTKVSINADAKVLTEYAELTRSLNLIWLSWTIAKDIGVQHHSLDVYCEKLAGWALKRINL</sequence>
<dbReference type="RefSeq" id="WP_128700822.1">
    <property type="nucleotide sequence ID" value="NZ_CP019384.1"/>
</dbReference>
<gene>
    <name evidence="3" type="ORF">BU251_09030</name>
</gene>
<keyword evidence="1" id="KW-0472">Membrane</keyword>
<dbReference type="InterPro" id="IPR029058">
    <property type="entry name" value="AB_hydrolase_fold"/>
</dbReference>
<reference evidence="3 4" key="1">
    <citation type="submission" date="2017-01" db="EMBL/GenBank/DDBJ databases">
        <title>First insights into the biology of 'candidatus Vampirococcus archaeovorus'.</title>
        <authorList>
            <person name="Kizina J."/>
            <person name="Jordan S."/>
            <person name="Stueber K."/>
            <person name="Reinhardt R."/>
            <person name="Harder J."/>
        </authorList>
    </citation>
    <scope>NUCLEOTIDE SEQUENCE [LARGE SCALE GENOMIC DNA]</scope>
    <source>
        <strain evidence="3 4">LiM</strain>
    </source>
</reference>
<keyword evidence="4" id="KW-1185">Reference proteome</keyword>
<dbReference type="InterPro" id="IPR002921">
    <property type="entry name" value="Fungal_lipase-type"/>
</dbReference>
<dbReference type="Pfam" id="PF01764">
    <property type="entry name" value="Lipase_3"/>
    <property type="match status" value="1"/>
</dbReference>
<dbReference type="OrthoDB" id="5522031at2"/>
<dbReference type="KEGG" id="vai:BU251_09030"/>
<dbReference type="PANTHER" id="PTHR45856">
    <property type="entry name" value="ALPHA/BETA-HYDROLASES SUPERFAMILY PROTEIN"/>
    <property type="match status" value="1"/>
</dbReference>
<keyword evidence="1" id="KW-0812">Transmembrane</keyword>
<dbReference type="CDD" id="cd00519">
    <property type="entry name" value="Lipase_3"/>
    <property type="match status" value="1"/>
</dbReference>
<feature type="domain" description="Fungal lipase-type" evidence="2">
    <location>
        <begin position="81"/>
        <end position="207"/>
    </location>
</feature>
<dbReference type="Proteomes" id="UP000287243">
    <property type="component" value="Chromosome"/>
</dbReference>
<dbReference type="GO" id="GO:0006629">
    <property type="term" value="P:lipid metabolic process"/>
    <property type="evidence" value="ECO:0007669"/>
    <property type="project" value="InterPro"/>
</dbReference>
<evidence type="ECO:0000313" key="3">
    <source>
        <dbReference type="EMBL" id="QAT17858.1"/>
    </source>
</evidence>
<dbReference type="Gene3D" id="3.40.50.1820">
    <property type="entry name" value="alpha/beta hydrolase"/>
    <property type="match status" value="1"/>
</dbReference>
<dbReference type="AlphaFoldDB" id="A0A410P717"/>
<evidence type="ECO:0000256" key="1">
    <source>
        <dbReference type="SAM" id="Phobius"/>
    </source>
</evidence>
<proteinExistence type="predicted"/>
<evidence type="ECO:0000313" key="4">
    <source>
        <dbReference type="Proteomes" id="UP000287243"/>
    </source>
</evidence>
<dbReference type="EMBL" id="CP019384">
    <property type="protein sequence ID" value="QAT17858.1"/>
    <property type="molecule type" value="Genomic_DNA"/>
</dbReference>
<protein>
    <submittedName>
        <fullName evidence="3">Lipase family protein</fullName>
    </submittedName>
</protein>
<dbReference type="PANTHER" id="PTHR45856:SF11">
    <property type="entry name" value="FUNGAL LIPASE-LIKE DOMAIN-CONTAINING PROTEIN"/>
    <property type="match status" value="1"/>
</dbReference>
<accession>A0A410P717</accession>
<dbReference type="SUPFAM" id="SSF53474">
    <property type="entry name" value="alpha/beta-Hydrolases"/>
    <property type="match status" value="1"/>
</dbReference>
<keyword evidence="1" id="KW-1133">Transmembrane helix</keyword>
<feature type="transmembrane region" description="Helical" evidence="1">
    <location>
        <begin position="201"/>
        <end position="218"/>
    </location>
</feature>
<organism evidence="3 4">
    <name type="scientific">Velamenicoccus archaeovorus</name>
    <dbReference type="NCBI Taxonomy" id="1930593"/>
    <lineage>
        <taxon>Bacteria</taxon>
        <taxon>Pseudomonadati</taxon>
        <taxon>Candidatus Omnitrophota</taxon>
        <taxon>Candidatus Velamenicoccus</taxon>
    </lineage>
</organism>
<name>A0A410P717_VELA1</name>